<gene>
    <name evidence="2" type="ORF">AVDCRST_MAG32-2613</name>
</gene>
<feature type="compositionally biased region" description="Basic and acidic residues" evidence="1">
    <location>
        <begin position="196"/>
        <end position="206"/>
    </location>
</feature>
<feature type="compositionally biased region" description="Basic residues" evidence="1">
    <location>
        <begin position="255"/>
        <end position="265"/>
    </location>
</feature>
<evidence type="ECO:0000256" key="1">
    <source>
        <dbReference type="SAM" id="MobiDB-lite"/>
    </source>
</evidence>
<dbReference type="EMBL" id="CADCUM010000102">
    <property type="protein sequence ID" value="CAA9395698.1"/>
    <property type="molecule type" value="Genomic_DNA"/>
</dbReference>
<dbReference type="AlphaFoldDB" id="A0A6J4NYY5"/>
<evidence type="ECO:0000313" key="2">
    <source>
        <dbReference type="EMBL" id="CAA9395698.1"/>
    </source>
</evidence>
<feature type="region of interest" description="Disordered" evidence="1">
    <location>
        <begin position="1"/>
        <end position="301"/>
    </location>
</feature>
<feature type="compositionally biased region" description="Basic residues" evidence="1">
    <location>
        <begin position="56"/>
        <end position="71"/>
    </location>
</feature>
<reference evidence="2" key="1">
    <citation type="submission" date="2020-02" db="EMBL/GenBank/DDBJ databases">
        <authorList>
            <person name="Meier V. D."/>
        </authorList>
    </citation>
    <scope>NUCLEOTIDE SEQUENCE</scope>
    <source>
        <strain evidence="2">AVDCRST_MAG32</strain>
    </source>
</reference>
<feature type="non-terminal residue" evidence="2">
    <location>
        <position position="301"/>
    </location>
</feature>
<feature type="compositionally biased region" description="Basic and acidic residues" evidence="1">
    <location>
        <begin position="222"/>
        <end position="236"/>
    </location>
</feature>
<feature type="compositionally biased region" description="Low complexity" evidence="1">
    <location>
        <begin position="284"/>
        <end position="301"/>
    </location>
</feature>
<feature type="compositionally biased region" description="Basic and acidic residues" evidence="1">
    <location>
        <begin position="85"/>
        <end position="96"/>
    </location>
</feature>
<feature type="compositionally biased region" description="Basic and acidic residues" evidence="1">
    <location>
        <begin position="178"/>
        <end position="188"/>
    </location>
</feature>
<feature type="compositionally biased region" description="Basic and acidic residues" evidence="1">
    <location>
        <begin position="20"/>
        <end position="36"/>
    </location>
</feature>
<proteinExistence type="predicted"/>
<sequence>GDPAAAAARPRRRPGQRFPDPGRAEPRLRGADDRAPPRLVGTPPPGPARGAGPPRRAAHPARRGARLRGRGHPVAPRAGGTAGDHAARPRTGDHPGRHLRLHRVAAAAACHPSATRREARPGRGGRGRAHGRGRAAARRGPPRGPDLRLRGGARLRLARPDADPAARGGLPRAGGGGERVRRPRGDRPRRPRRRRLDLQPRRERGVRPGAPSGLPPRRLRPAHPDADRRPQHDPRPGRGGARLHPRDPGLGGHPVPRRHAAHRARSGPAQDVLRAPQRGRAEGSDGAAPDPGRPAAGSAGL</sequence>
<name>A0A6J4NYY5_9ACTN</name>
<feature type="compositionally biased region" description="Basic residues" evidence="1">
    <location>
        <begin position="123"/>
        <end position="141"/>
    </location>
</feature>
<protein>
    <submittedName>
        <fullName evidence="2">Chromosome initiation inhibitor</fullName>
    </submittedName>
</protein>
<organism evidence="2">
    <name type="scientific">uncultured Nocardioides sp</name>
    <dbReference type="NCBI Taxonomy" id="198441"/>
    <lineage>
        <taxon>Bacteria</taxon>
        <taxon>Bacillati</taxon>
        <taxon>Actinomycetota</taxon>
        <taxon>Actinomycetes</taxon>
        <taxon>Propionibacteriales</taxon>
        <taxon>Nocardioidaceae</taxon>
        <taxon>Nocardioides</taxon>
        <taxon>environmental samples</taxon>
    </lineage>
</organism>
<feature type="non-terminal residue" evidence="2">
    <location>
        <position position="1"/>
    </location>
</feature>
<accession>A0A6J4NYY5</accession>